<feature type="compositionally biased region" description="Low complexity" evidence="1">
    <location>
        <begin position="102"/>
        <end position="118"/>
    </location>
</feature>
<sequence>MRIRSLMIGAGLAAWLAASAIGVAQAQSAGGTSATDCPNASNAAACPTDANPGTKAVQNPGETNAGSGSHSDDPAKGAPGSLNTAVPNAATGTAVPGDQSLQNTQPGTGSTTQGKSGS</sequence>
<dbReference type="EMBL" id="FOFG01000013">
    <property type="protein sequence ID" value="SER22775.1"/>
    <property type="molecule type" value="Genomic_DNA"/>
</dbReference>
<dbReference type="RefSeq" id="WP_143061999.1">
    <property type="nucleotide sequence ID" value="NZ_FOFG01000013.1"/>
</dbReference>
<keyword evidence="4" id="KW-1185">Reference proteome</keyword>
<keyword evidence="2" id="KW-0732">Signal</keyword>
<evidence type="ECO:0000313" key="3">
    <source>
        <dbReference type="EMBL" id="SER22775.1"/>
    </source>
</evidence>
<protein>
    <submittedName>
        <fullName evidence="3">Uncharacterized protein</fullName>
    </submittedName>
</protein>
<dbReference type="Proteomes" id="UP000199647">
    <property type="component" value="Unassembled WGS sequence"/>
</dbReference>
<feature type="signal peptide" evidence="2">
    <location>
        <begin position="1"/>
        <end position="26"/>
    </location>
</feature>
<reference evidence="3 4" key="1">
    <citation type="submission" date="2016-10" db="EMBL/GenBank/DDBJ databases">
        <authorList>
            <person name="de Groot N.N."/>
        </authorList>
    </citation>
    <scope>NUCLEOTIDE SEQUENCE [LARGE SCALE GENOMIC DNA]</scope>
    <source>
        <strain evidence="3 4">A52C2</strain>
    </source>
</reference>
<organism evidence="3 4">
    <name type="scientific">Faunimonas pinastri</name>
    <dbReference type="NCBI Taxonomy" id="1855383"/>
    <lineage>
        <taxon>Bacteria</taxon>
        <taxon>Pseudomonadati</taxon>
        <taxon>Pseudomonadota</taxon>
        <taxon>Alphaproteobacteria</taxon>
        <taxon>Hyphomicrobiales</taxon>
        <taxon>Afifellaceae</taxon>
        <taxon>Faunimonas</taxon>
    </lineage>
</organism>
<feature type="compositionally biased region" description="Polar residues" evidence="1">
    <location>
        <begin position="56"/>
        <end position="69"/>
    </location>
</feature>
<proteinExistence type="predicted"/>
<evidence type="ECO:0000256" key="2">
    <source>
        <dbReference type="SAM" id="SignalP"/>
    </source>
</evidence>
<dbReference type="AlphaFoldDB" id="A0A1H9MH84"/>
<evidence type="ECO:0000313" key="4">
    <source>
        <dbReference type="Proteomes" id="UP000199647"/>
    </source>
</evidence>
<name>A0A1H9MH84_9HYPH</name>
<feature type="region of interest" description="Disordered" evidence="1">
    <location>
        <begin position="24"/>
        <end position="118"/>
    </location>
</feature>
<evidence type="ECO:0000256" key="1">
    <source>
        <dbReference type="SAM" id="MobiDB-lite"/>
    </source>
</evidence>
<feature type="compositionally biased region" description="Polar residues" evidence="1">
    <location>
        <begin position="25"/>
        <end position="42"/>
    </location>
</feature>
<gene>
    <name evidence="3" type="ORF">SAMN05216548_113107</name>
</gene>
<feature type="chain" id="PRO_5011743761" evidence="2">
    <location>
        <begin position="27"/>
        <end position="118"/>
    </location>
</feature>
<accession>A0A1H9MH84</accession>